<evidence type="ECO:0000256" key="3">
    <source>
        <dbReference type="HAMAP-Rule" id="MF_02225"/>
    </source>
</evidence>
<dbReference type="InterPro" id="IPR003382">
    <property type="entry name" value="Flavoprotein"/>
</dbReference>
<comment type="caution">
    <text evidence="7">The sequence shown here is derived from an EMBL/GenBank/DDBJ whole genome shotgun (WGS) entry which is preliminary data.</text>
</comment>
<organism evidence="7 8">
    <name type="scientific">Klugiella xanthotipulae</name>
    <dbReference type="NCBI Taxonomy" id="244735"/>
    <lineage>
        <taxon>Bacteria</taxon>
        <taxon>Bacillati</taxon>
        <taxon>Actinomycetota</taxon>
        <taxon>Actinomycetes</taxon>
        <taxon>Micrococcales</taxon>
        <taxon>Microbacteriaceae</taxon>
        <taxon>Klugiella</taxon>
    </lineage>
</organism>
<dbReference type="GO" id="GO:0015941">
    <property type="term" value="P:pantothenate catabolic process"/>
    <property type="evidence" value="ECO:0007669"/>
    <property type="project" value="InterPro"/>
</dbReference>
<feature type="binding site" evidence="3">
    <location>
        <begin position="315"/>
        <end position="318"/>
    </location>
    <ligand>
        <name>CTP</name>
        <dbReference type="ChEBI" id="CHEBI:37563"/>
    </ligand>
</feature>
<keyword evidence="3 4" id="KW-0436">Ligase</keyword>
<dbReference type="Proteomes" id="UP000318331">
    <property type="component" value="Unassembled WGS sequence"/>
</dbReference>
<keyword evidence="2 3" id="KW-0456">Lyase</keyword>
<dbReference type="EMBL" id="VFPN01000001">
    <property type="protein sequence ID" value="TQM65454.1"/>
    <property type="molecule type" value="Genomic_DNA"/>
</dbReference>
<feature type="domain" description="DNA/pantothenate metabolism flavoprotein C-terminal" evidence="6">
    <location>
        <begin position="188"/>
        <end position="407"/>
    </location>
</feature>
<dbReference type="GO" id="GO:0004633">
    <property type="term" value="F:phosphopantothenoylcysteine decarboxylase activity"/>
    <property type="evidence" value="ECO:0007669"/>
    <property type="project" value="UniProtKB-UniRule"/>
</dbReference>
<feature type="binding site" evidence="3">
    <location>
        <position position="297"/>
    </location>
    <ligand>
        <name>CTP</name>
        <dbReference type="ChEBI" id="CHEBI:37563"/>
    </ligand>
</feature>
<dbReference type="Gene3D" id="3.40.50.10300">
    <property type="entry name" value="CoaB-like"/>
    <property type="match status" value="1"/>
</dbReference>
<sequence length="413" mass="42365">MTERLNIVVGITGGIAAYKAVGVIREFVVAGHNVNVIATESALRFVGAPTLEALSRNPLHTSLFEDVARVRHVSLGQSADLIVIAPATAHTLAKLAVGLADDLLGTTVLASTAPVVLAPAMHTEMWQNPATVANVATLRGRGMHCVGPERGELTGGDVGLGRMSEPADIVAYALAVLHPAGVVPSDDLAGRTVVVTAGGTREPLDPVRYLGNRSSGKQGVALAREAARRGARVRLIAAHVDGDMRDAAAVLTGVTVEDVSTADELARAVTAAASEADIVIMAAAVADYRPETVAEGKLKKDAVGESLTLTLVQTPDILAGLAAARRPGQVVVGFAAETAADRDELLARGRAKAARKGADLLVLNAVGWQHGFGADNTTVVVIRADGEIVAEASGSKDEAARAVFDAVGCLPTA</sequence>
<gene>
    <name evidence="3" type="primary">coaBC</name>
    <name evidence="7" type="ORF">FB466_0256</name>
</gene>
<keyword evidence="3" id="KW-0479">Metal-binding</keyword>
<evidence type="ECO:0000259" key="5">
    <source>
        <dbReference type="Pfam" id="PF02441"/>
    </source>
</evidence>
<comment type="similarity">
    <text evidence="3 4">In the C-terminal section; belongs to the PPC synthetase family.</text>
</comment>
<dbReference type="Pfam" id="PF02441">
    <property type="entry name" value="Flavoprotein"/>
    <property type="match status" value="1"/>
</dbReference>
<dbReference type="Gene3D" id="3.40.50.1950">
    <property type="entry name" value="Flavin prenyltransferase-like"/>
    <property type="match status" value="1"/>
</dbReference>
<protein>
    <recommendedName>
        <fullName evidence="3">Coenzyme A biosynthesis bifunctional protein CoaBC</fullName>
    </recommendedName>
    <alternativeName>
        <fullName evidence="3">DNA/pantothenate metabolism flavoprotein</fullName>
    </alternativeName>
    <alternativeName>
        <fullName evidence="3">Phosphopantothenoylcysteine synthetase/decarboxylase</fullName>
        <shortName evidence="3">PPCS-PPCDC</shortName>
    </alternativeName>
    <domain>
        <recommendedName>
            <fullName evidence="3">Phosphopantothenoylcysteine decarboxylase</fullName>
            <shortName evidence="3">PPC decarboxylase</shortName>
            <shortName evidence="3">PPC-DC</shortName>
            <ecNumber evidence="3">4.1.1.36</ecNumber>
        </recommendedName>
        <alternativeName>
            <fullName evidence="3">CoaC</fullName>
        </alternativeName>
    </domain>
    <domain>
        <recommendedName>
            <fullName evidence="3">Phosphopantothenate--cysteine ligase</fullName>
            <ecNumber evidence="3">6.3.2.5</ecNumber>
        </recommendedName>
        <alternativeName>
            <fullName evidence="3">CoaB</fullName>
        </alternativeName>
        <alternativeName>
            <fullName evidence="3">Phosphopantothenoylcysteine synthetase</fullName>
            <shortName evidence="3">PPC synthetase</shortName>
            <shortName evidence="3">PPC-S</shortName>
        </alternativeName>
    </domain>
</protein>
<comment type="function">
    <text evidence="3">Catalyzes two sequential steps in the biosynthesis of coenzyme A. In the first step cysteine is conjugated to 4'-phosphopantothenate to form 4-phosphopantothenoylcysteine. In the second step the latter compound is decarboxylated to form 4'-phosphopantotheine.</text>
</comment>
<evidence type="ECO:0000256" key="4">
    <source>
        <dbReference type="RuleBase" id="RU364078"/>
    </source>
</evidence>
<dbReference type="UniPathway" id="UPA00241">
    <property type="reaction ID" value="UER00353"/>
</dbReference>
<evidence type="ECO:0000256" key="1">
    <source>
        <dbReference type="ARBA" id="ARBA00022793"/>
    </source>
</evidence>
<feature type="binding site" evidence="3">
    <location>
        <position position="356"/>
    </location>
    <ligand>
        <name>CTP</name>
        <dbReference type="ChEBI" id="CHEBI:37563"/>
    </ligand>
</feature>
<dbReference type="GO" id="GO:0071513">
    <property type="term" value="C:phosphopantothenoylcysteine decarboxylase complex"/>
    <property type="evidence" value="ECO:0007669"/>
    <property type="project" value="TreeGrafter"/>
</dbReference>
<dbReference type="GO" id="GO:0004632">
    <property type="term" value="F:phosphopantothenate--cysteine ligase activity"/>
    <property type="evidence" value="ECO:0007669"/>
    <property type="project" value="UniProtKB-UniRule"/>
</dbReference>
<comment type="caution">
    <text evidence="3">Lacks conserved residue(s) required for the propagation of feature annotation.</text>
</comment>
<evidence type="ECO:0000313" key="7">
    <source>
        <dbReference type="EMBL" id="TQM65454.1"/>
    </source>
</evidence>
<feature type="binding site" evidence="3">
    <location>
        <position position="352"/>
    </location>
    <ligand>
        <name>CTP</name>
        <dbReference type="ChEBI" id="CHEBI:37563"/>
    </ligand>
</feature>
<name>A0A543I4G5_9MICO</name>
<comment type="function">
    <text evidence="4">Catalyzes two steps in the biosynthesis of coenzyme A. In the first step cysteine is conjugated to 4'-phosphopantothenate to form 4-phosphopantothenoylcysteine, in the latter compound is decarboxylated to form 4'-phosphopantotheine.</text>
</comment>
<dbReference type="NCBIfam" id="TIGR00521">
    <property type="entry name" value="coaBC_dfp"/>
    <property type="match status" value="1"/>
</dbReference>
<dbReference type="SUPFAM" id="SSF52507">
    <property type="entry name" value="Homo-oligomeric flavin-containing Cys decarboxylases, HFCD"/>
    <property type="match status" value="1"/>
</dbReference>
<evidence type="ECO:0000313" key="8">
    <source>
        <dbReference type="Proteomes" id="UP000318331"/>
    </source>
</evidence>
<keyword evidence="1 3" id="KW-0210">Decarboxylase</keyword>
<dbReference type="AlphaFoldDB" id="A0A543I4G5"/>
<comment type="catalytic activity">
    <reaction evidence="3 4">
        <text>(R)-4'-phosphopantothenate + L-cysteine + CTP = N-[(R)-4-phosphopantothenoyl]-L-cysteine + CMP + diphosphate + H(+)</text>
        <dbReference type="Rhea" id="RHEA:19397"/>
        <dbReference type="ChEBI" id="CHEBI:10986"/>
        <dbReference type="ChEBI" id="CHEBI:15378"/>
        <dbReference type="ChEBI" id="CHEBI:33019"/>
        <dbReference type="ChEBI" id="CHEBI:35235"/>
        <dbReference type="ChEBI" id="CHEBI:37563"/>
        <dbReference type="ChEBI" id="CHEBI:59458"/>
        <dbReference type="ChEBI" id="CHEBI:60377"/>
        <dbReference type="EC" id="6.3.2.5"/>
    </reaction>
</comment>
<dbReference type="GO" id="GO:0046872">
    <property type="term" value="F:metal ion binding"/>
    <property type="evidence" value="ECO:0007669"/>
    <property type="project" value="UniProtKB-KW"/>
</dbReference>
<dbReference type="InterPro" id="IPR005252">
    <property type="entry name" value="CoaBC"/>
</dbReference>
<comment type="pathway">
    <text evidence="3 4">Cofactor biosynthesis; coenzyme A biosynthesis; CoA from (R)-pantothenate: step 2/5.</text>
</comment>
<comment type="pathway">
    <text evidence="3 4">Cofactor biosynthesis; coenzyme A biosynthesis; CoA from (R)-pantothenate: step 3/5.</text>
</comment>
<comment type="cofactor">
    <cofactor evidence="3">
        <name>Mg(2+)</name>
        <dbReference type="ChEBI" id="CHEBI:18420"/>
    </cofactor>
</comment>
<evidence type="ECO:0000259" key="6">
    <source>
        <dbReference type="Pfam" id="PF04127"/>
    </source>
</evidence>
<accession>A0A543I4G5</accession>
<dbReference type="RefSeq" id="WP_141915212.1">
    <property type="nucleotide sequence ID" value="NZ_BAAAYS010000013.1"/>
</dbReference>
<keyword evidence="8" id="KW-1185">Reference proteome</keyword>
<reference evidence="7 8" key="1">
    <citation type="submission" date="2019-06" db="EMBL/GenBank/DDBJ databases">
        <title>Sequencing the genomes of 1000 actinobacteria strains.</title>
        <authorList>
            <person name="Klenk H.-P."/>
        </authorList>
    </citation>
    <scope>NUCLEOTIDE SEQUENCE [LARGE SCALE GENOMIC DNA]</scope>
    <source>
        <strain evidence="7 8">DSM 18031</strain>
    </source>
</reference>
<dbReference type="InterPro" id="IPR007085">
    <property type="entry name" value="DNA/pantothenate-metab_flavo_C"/>
</dbReference>
<dbReference type="SUPFAM" id="SSF102645">
    <property type="entry name" value="CoaB-like"/>
    <property type="match status" value="1"/>
</dbReference>
<dbReference type="HAMAP" id="MF_02225">
    <property type="entry name" value="CoaBC"/>
    <property type="match status" value="1"/>
</dbReference>
<comment type="cofactor">
    <cofactor evidence="3">
        <name>FMN</name>
        <dbReference type="ChEBI" id="CHEBI:58210"/>
    </cofactor>
    <text evidence="3">Binds 1 FMN per subunit.</text>
</comment>
<feature type="binding site" evidence="3">
    <location>
        <position position="287"/>
    </location>
    <ligand>
        <name>CTP</name>
        <dbReference type="ChEBI" id="CHEBI:37563"/>
    </ligand>
</feature>
<keyword evidence="3" id="KW-0511">Multifunctional enzyme</keyword>
<dbReference type="EC" id="4.1.1.36" evidence="3"/>
<feature type="domain" description="Flavoprotein" evidence="5">
    <location>
        <begin position="6"/>
        <end position="174"/>
    </location>
</feature>
<proteinExistence type="inferred from homology"/>
<dbReference type="Pfam" id="PF04127">
    <property type="entry name" value="DFP"/>
    <property type="match status" value="1"/>
</dbReference>
<dbReference type="EC" id="6.3.2.5" evidence="3"/>
<dbReference type="GO" id="GO:0010181">
    <property type="term" value="F:FMN binding"/>
    <property type="evidence" value="ECO:0007669"/>
    <property type="project" value="UniProtKB-UniRule"/>
</dbReference>
<comment type="catalytic activity">
    <reaction evidence="3 4">
        <text>N-[(R)-4-phosphopantothenoyl]-L-cysteine + H(+) = (R)-4'-phosphopantetheine + CO2</text>
        <dbReference type="Rhea" id="RHEA:16793"/>
        <dbReference type="ChEBI" id="CHEBI:15378"/>
        <dbReference type="ChEBI" id="CHEBI:16526"/>
        <dbReference type="ChEBI" id="CHEBI:59458"/>
        <dbReference type="ChEBI" id="CHEBI:61723"/>
        <dbReference type="EC" id="4.1.1.36"/>
    </reaction>
</comment>
<dbReference type="PANTHER" id="PTHR14359:SF6">
    <property type="entry name" value="PHOSPHOPANTOTHENOYLCYSTEINE DECARBOXYLASE"/>
    <property type="match status" value="1"/>
</dbReference>
<comment type="similarity">
    <text evidence="3 4">In the N-terminal section; belongs to the HFCD (homo-oligomeric flavin containing Cys decarboxylase) superfamily.</text>
</comment>
<feature type="binding site" evidence="3">
    <location>
        <position position="334"/>
    </location>
    <ligand>
        <name>CTP</name>
        <dbReference type="ChEBI" id="CHEBI:37563"/>
    </ligand>
</feature>
<feature type="region of interest" description="Phosphopantothenoylcysteine decarboxylase" evidence="3">
    <location>
        <begin position="1"/>
        <end position="192"/>
    </location>
</feature>
<dbReference type="OrthoDB" id="9802554at2"/>
<evidence type="ECO:0000256" key="2">
    <source>
        <dbReference type="ARBA" id="ARBA00023239"/>
    </source>
</evidence>
<dbReference type="PANTHER" id="PTHR14359">
    <property type="entry name" value="HOMO-OLIGOMERIC FLAVIN CONTAINING CYS DECARBOXYLASE FAMILY"/>
    <property type="match status" value="1"/>
</dbReference>
<dbReference type="InterPro" id="IPR036551">
    <property type="entry name" value="Flavin_trans-like"/>
</dbReference>
<feature type="region of interest" description="Phosphopantothenate--cysteine ligase" evidence="3">
    <location>
        <begin position="193"/>
        <end position="413"/>
    </location>
</feature>
<keyword evidence="3 4" id="KW-0285">Flavoprotein</keyword>
<dbReference type="GO" id="GO:0015937">
    <property type="term" value="P:coenzyme A biosynthetic process"/>
    <property type="evidence" value="ECO:0007669"/>
    <property type="project" value="UniProtKB-UniRule"/>
</dbReference>
<keyword evidence="3" id="KW-0460">Magnesium</keyword>
<dbReference type="InterPro" id="IPR035929">
    <property type="entry name" value="CoaB-like_sf"/>
</dbReference>
<keyword evidence="3 4" id="KW-0288">FMN</keyword>